<proteinExistence type="predicted"/>
<evidence type="ECO:0000313" key="1">
    <source>
        <dbReference type="EMBL" id="TFK64623.1"/>
    </source>
</evidence>
<organism evidence="1 2">
    <name type="scientific">Pluteus cervinus</name>
    <dbReference type="NCBI Taxonomy" id="181527"/>
    <lineage>
        <taxon>Eukaryota</taxon>
        <taxon>Fungi</taxon>
        <taxon>Dikarya</taxon>
        <taxon>Basidiomycota</taxon>
        <taxon>Agaricomycotina</taxon>
        <taxon>Agaricomycetes</taxon>
        <taxon>Agaricomycetidae</taxon>
        <taxon>Agaricales</taxon>
        <taxon>Pluteineae</taxon>
        <taxon>Pluteaceae</taxon>
        <taxon>Pluteus</taxon>
    </lineage>
</organism>
<sequence length="355" mass="39205">MIAVIPPELIHSILLFASAKEPGVIDPDYNTLCQLALVHPTWTEPAQSLLYYHITYRKSIAFVDHALSIAVEKRKLHHTKILDIGISPLGAVPNSHHDADETRLVNILTVCPNIVDLAIRPHGLYAIDPSTVTKFVDLVNTRTLSIRTLRLLDYPVQSPVVLNLAILFPTMASLVLGSESYISPPDTSFDLRLEEFILYRTVRADTLSWFLASSKTSLRVLELRDPVSSGMAALLANHGPSIQTLRIMNYNSAAAGIVEICTNLKELVLLNVPTLVPMPKLPHTLQHLAFMNQAYVSSSTLLPVVKAIQTAPSLLTLRCPQETQKHSEFPLLAQACDSHKINLIASLPKSWMAVQ</sequence>
<name>A0ACD3AFE5_9AGAR</name>
<gene>
    <name evidence="1" type="ORF">BDN72DRAFT_801944</name>
</gene>
<keyword evidence="2" id="KW-1185">Reference proteome</keyword>
<dbReference type="Proteomes" id="UP000308600">
    <property type="component" value="Unassembled WGS sequence"/>
</dbReference>
<accession>A0ACD3AFE5</accession>
<evidence type="ECO:0000313" key="2">
    <source>
        <dbReference type="Proteomes" id="UP000308600"/>
    </source>
</evidence>
<protein>
    <submittedName>
        <fullName evidence="1">Uncharacterized protein</fullName>
    </submittedName>
</protein>
<dbReference type="EMBL" id="ML208467">
    <property type="protein sequence ID" value="TFK64623.1"/>
    <property type="molecule type" value="Genomic_DNA"/>
</dbReference>
<reference evidence="1 2" key="1">
    <citation type="journal article" date="2019" name="Nat. Ecol. Evol.">
        <title>Megaphylogeny resolves global patterns of mushroom evolution.</title>
        <authorList>
            <person name="Varga T."/>
            <person name="Krizsan K."/>
            <person name="Foldi C."/>
            <person name="Dima B."/>
            <person name="Sanchez-Garcia M."/>
            <person name="Sanchez-Ramirez S."/>
            <person name="Szollosi G.J."/>
            <person name="Szarkandi J.G."/>
            <person name="Papp V."/>
            <person name="Albert L."/>
            <person name="Andreopoulos W."/>
            <person name="Angelini C."/>
            <person name="Antonin V."/>
            <person name="Barry K.W."/>
            <person name="Bougher N.L."/>
            <person name="Buchanan P."/>
            <person name="Buyck B."/>
            <person name="Bense V."/>
            <person name="Catcheside P."/>
            <person name="Chovatia M."/>
            <person name="Cooper J."/>
            <person name="Damon W."/>
            <person name="Desjardin D."/>
            <person name="Finy P."/>
            <person name="Geml J."/>
            <person name="Haridas S."/>
            <person name="Hughes K."/>
            <person name="Justo A."/>
            <person name="Karasinski D."/>
            <person name="Kautmanova I."/>
            <person name="Kiss B."/>
            <person name="Kocsube S."/>
            <person name="Kotiranta H."/>
            <person name="LaButti K.M."/>
            <person name="Lechner B.E."/>
            <person name="Liimatainen K."/>
            <person name="Lipzen A."/>
            <person name="Lukacs Z."/>
            <person name="Mihaltcheva S."/>
            <person name="Morgado L.N."/>
            <person name="Niskanen T."/>
            <person name="Noordeloos M.E."/>
            <person name="Ohm R.A."/>
            <person name="Ortiz-Santana B."/>
            <person name="Ovrebo C."/>
            <person name="Racz N."/>
            <person name="Riley R."/>
            <person name="Savchenko A."/>
            <person name="Shiryaev A."/>
            <person name="Soop K."/>
            <person name="Spirin V."/>
            <person name="Szebenyi C."/>
            <person name="Tomsovsky M."/>
            <person name="Tulloss R.E."/>
            <person name="Uehling J."/>
            <person name="Grigoriev I.V."/>
            <person name="Vagvolgyi C."/>
            <person name="Papp T."/>
            <person name="Martin F.M."/>
            <person name="Miettinen O."/>
            <person name="Hibbett D.S."/>
            <person name="Nagy L.G."/>
        </authorList>
    </citation>
    <scope>NUCLEOTIDE SEQUENCE [LARGE SCALE GENOMIC DNA]</scope>
    <source>
        <strain evidence="1 2">NL-1719</strain>
    </source>
</reference>